<proteinExistence type="predicted"/>
<evidence type="ECO:0000313" key="1">
    <source>
        <dbReference type="EMBL" id="CAJ0589387.1"/>
    </source>
</evidence>
<keyword evidence="2" id="KW-1185">Reference proteome</keyword>
<protein>
    <submittedName>
        <fullName evidence="1">Uncharacterized protein</fullName>
    </submittedName>
</protein>
<reference evidence="1" key="1">
    <citation type="submission" date="2023-07" db="EMBL/GenBank/DDBJ databases">
        <authorList>
            <consortium name="CYATHOMIX"/>
        </authorList>
    </citation>
    <scope>NUCLEOTIDE SEQUENCE</scope>
    <source>
        <strain evidence="1">N/A</strain>
    </source>
</reference>
<accession>A0AA36GCW8</accession>
<name>A0AA36GCW8_CYLNA</name>
<organism evidence="1 2">
    <name type="scientific">Cylicocyclus nassatus</name>
    <name type="common">Nematode worm</name>
    <dbReference type="NCBI Taxonomy" id="53992"/>
    <lineage>
        <taxon>Eukaryota</taxon>
        <taxon>Metazoa</taxon>
        <taxon>Ecdysozoa</taxon>
        <taxon>Nematoda</taxon>
        <taxon>Chromadorea</taxon>
        <taxon>Rhabditida</taxon>
        <taxon>Rhabditina</taxon>
        <taxon>Rhabditomorpha</taxon>
        <taxon>Strongyloidea</taxon>
        <taxon>Strongylidae</taxon>
        <taxon>Cylicocyclus</taxon>
    </lineage>
</organism>
<dbReference type="Proteomes" id="UP001176961">
    <property type="component" value="Unassembled WGS sequence"/>
</dbReference>
<dbReference type="AlphaFoldDB" id="A0AA36GCW8"/>
<evidence type="ECO:0000313" key="2">
    <source>
        <dbReference type="Proteomes" id="UP001176961"/>
    </source>
</evidence>
<sequence>MITESLTLEHCCFSFNENGNSYKMQVLLTNIQISTASSIWTQQNATHRVASKVPSVPVLGDLSNTISLLSSQKRKRKLSDDGKYVEASLRRLSDEEADRKILNIMAIFANVSISENLDYRYSPAPAYQHQIASCSTLCILYLT</sequence>
<dbReference type="EMBL" id="CATQJL010000001">
    <property type="protein sequence ID" value="CAJ0589387.1"/>
    <property type="molecule type" value="Genomic_DNA"/>
</dbReference>
<gene>
    <name evidence="1" type="ORF">CYNAS_LOCUS1370</name>
</gene>
<comment type="caution">
    <text evidence="1">The sequence shown here is derived from an EMBL/GenBank/DDBJ whole genome shotgun (WGS) entry which is preliminary data.</text>
</comment>